<name>A0A919YLD4_9BACL</name>
<dbReference type="Pfam" id="PF04434">
    <property type="entry name" value="SWIM"/>
    <property type="match status" value="1"/>
</dbReference>
<accession>A0A919YLD4</accession>
<evidence type="ECO:0000313" key="3">
    <source>
        <dbReference type="EMBL" id="GIP16547.1"/>
    </source>
</evidence>
<feature type="domain" description="SWIM-type" evidence="2">
    <location>
        <begin position="55"/>
        <end position="91"/>
    </location>
</feature>
<gene>
    <name evidence="3" type="ORF">J40TS1_21890</name>
</gene>
<sequence length="476" mass="53416">MFTVTEELISAVAPNAAAIANAKKISQKGGFVKLLRSDDGTFFMGECQGSGKSNYTTTVDAINPDQPVFSCSCPSRQFPCKHGLALLTEIAAGKAFESCEVPETIVEKRQKREVREEKKKSNEPPKVNKAALAKKMKKQLEGLDLAEQCLRDMLNAGFGAISGNSLATYNDLAKQLGDYYLPGPQLLIKRIILELEAIKENSEQETQRQVQMVRYCIQLHSVIKKVRQFFGQKLQDGDIEPEESTLYESIGTIWNAAQLKQLGLYKENSEQVQLAFAIYYDDARDEYVDVGYWVELSSGTISRTLNYRPLRALKRVKQDDSTFGVIQAKELYCYPGDLNKRIRWEEFQTRDLNSADIEAIAAYAHSDIAAAAKLVKNQIKNTLSDHYAAVLLRFAQVAKAAESYVLVDEKGQRLLLQDMGGPIADRTTALLEDVPNAAVLQDGIMFGVLYYDLQQKRMAMQPYSIITKQQIIRLLY</sequence>
<protein>
    <recommendedName>
        <fullName evidence="2">SWIM-type domain-containing protein</fullName>
    </recommendedName>
</protein>
<proteinExistence type="predicted"/>
<dbReference type="Proteomes" id="UP000683139">
    <property type="component" value="Unassembled WGS sequence"/>
</dbReference>
<evidence type="ECO:0000259" key="2">
    <source>
        <dbReference type="PROSITE" id="PS50966"/>
    </source>
</evidence>
<evidence type="ECO:0000256" key="1">
    <source>
        <dbReference type="PROSITE-ProRule" id="PRU00325"/>
    </source>
</evidence>
<comment type="caution">
    <text evidence="3">The sequence shown here is derived from an EMBL/GenBank/DDBJ whole genome shotgun (WGS) entry which is preliminary data.</text>
</comment>
<dbReference type="PROSITE" id="PS50966">
    <property type="entry name" value="ZF_SWIM"/>
    <property type="match status" value="1"/>
</dbReference>
<keyword evidence="1" id="KW-0479">Metal-binding</keyword>
<dbReference type="AlphaFoldDB" id="A0A919YLD4"/>
<keyword evidence="1" id="KW-0862">Zinc</keyword>
<reference evidence="3" key="1">
    <citation type="submission" date="2021-03" db="EMBL/GenBank/DDBJ databases">
        <title>Antimicrobial resistance genes in bacteria isolated from Japanese honey, and their potential for conferring macrolide and lincosamide resistance in the American foulbrood pathogen Paenibacillus larvae.</title>
        <authorList>
            <person name="Okamoto M."/>
            <person name="Kumagai M."/>
            <person name="Kanamori H."/>
            <person name="Takamatsu D."/>
        </authorList>
    </citation>
    <scope>NUCLEOTIDE SEQUENCE</scope>
    <source>
        <strain evidence="3">J40TS1</strain>
    </source>
</reference>
<dbReference type="RefSeq" id="WP_213514887.1">
    <property type="nucleotide sequence ID" value="NZ_BOSE01000003.1"/>
</dbReference>
<dbReference type="InterPro" id="IPR007527">
    <property type="entry name" value="Znf_SWIM"/>
</dbReference>
<dbReference type="GO" id="GO:0008270">
    <property type="term" value="F:zinc ion binding"/>
    <property type="evidence" value="ECO:0007669"/>
    <property type="project" value="UniProtKB-KW"/>
</dbReference>
<keyword evidence="1" id="KW-0863">Zinc-finger</keyword>
<dbReference type="EMBL" id="BOSE01000003">
    <property type="protein sequence ID" value="GIP16547.1"/>
    <property type="molecule type" value="Genomic_DNA"/>
</dbReference>
<evidence type="ECO:0000313" key="4">
    <source>
        <dbReference type="Proteomes" id="UP000683139"/>
    </source>
</evidence>
<keyword evidence="4" id="KW-1185">Reference proteome</keyword>
<organism evidence="3 4">
    <name type="scientific">Paenibacillus montaniterrae</name>
    <dbReference type="NCBI Taxonomy" id="429341"/>
    <lineage>
        <taxon>Bacteria</taxon>
        <taxon>Bacillati</taxon>
        <taxon>Bacillota</taxon>
        <taxon>Bacilli</taxon>
        <taxon>Bacillales</taxon>
        <taxon>Paenibacillaceae</taxon>
        <taxon>Paenibacillus</taxon>
    </lineage>
</organism>